<dbReference type="eggNOG" id="COG4191">
    <property type="taxonomic scope" value="Bacteria"/>
</dbReference>
<dbReference type="EC" id="2.7.13.3" evidence="3"/>
<dbReference type="InterPro" id="IPR036890">
    <property type="entry name" value="HATPase_C_sf"/>
</dbReference>
<dbReference type="EMBL" id="CM001402">
    <property type="protein sequence ID" value="EHO40890.1"/>
    <property type="molecule type" value="Genomic_DNA"/>
</dbReference>
<dbReference type="GO" id="GO:0016020">
    <property type="term" value="C:membrane"/>
    <property type="evidence" value="ECO:0007669"/>
    <property type="project" value="UniProtKB-SubCell"/>
</dbReference>
<feature type="domain" description="HAMP" evidence="12">
    <location>
        <begin position="200"/>
        <end position="252"/>
    </location>
</feature>
<evidence type="ECO:0000313" key="16">
    <source>
        <dbReference type="Proteomes" id="UP000183868"/>
    </source>
</evidence>
<dbReference type="CDD" id="cd00075">
    <property type="entry name" value="HATPase"/>
    <property type="match status" value="1"/>
</dbReference>
<accession>H1XY15</accession>
<dbReference type="Pfam" id="PF00672">
    <property type="entry name" value="HAMP"/>
    <property type="match status" value="1"/>
</dbReference>
<dbReference type="KEGG" id="caby:Cabys_3860"/>
<dbReference type="SMART" id="SM00304">
    <property type="entry name" value="HAMP"/>
    <property type="match status" value="1"/>
</dbReference>
<evidence type="ECO:0000313" key="13">
    <source>
        <dbReference type="EMBL" id="APF20605.1"/>
    </source>
</evidence>
<dbReference type="PaxDb" id="880073-Calab_1264"/>
<keyword evidence="9" id="KW-0902">Two-component regulatory system</keyword>
<dbReference type="PROSITE" id="PS50109">
    <property type="entry name" value="HIS_KIN"/>
    <property type="match status" value="1"/>
</dbReference>
<dbReference type="PROSITE" id="PS50885">
    <property type="entry name" value="HAMP"/>
    <property type="match status" value="1"/>
</dbReference>
<dbReference type="PRINTS" id="PR00344">
    <property type="entry name" value="BCTRLSENSOR"/>
</dbReference>
<comment type="catalytic activity">
    <reaction evidence="1">
        <text>ATP + protein L-histidine = ADP + protein N-phospho-L-histidine.</text>
        <dbReference type="EC" id="2.7.13.3"/>
    </reaction>
</comment>
<evidence type="ECO:0000256" key="5">
    <source>
        <dbReference type="ARBA" id="ARBA00022679"/>
    </source>
</evidence>
<evidence type="ECO:0000256" key="7">
    <source>
        <dbReference type="ARBA" id="ARBA00022777"/>
    </source>
</evidence>
<dbReference type="CDD" id="cd00082">
    <property type="entry name" value="HisKA"/>
    <property type="match status" value="1"/>
</dbReference>
<dbReference type="InterPro" id="IPR036097">
    <property type="entry name" value="HisK_dim/P_sf"/>
</dbReference>
<dbReference type="InterPro" id="IPR004358">
    <property type="entry name" value="Sig_transdc_His_kin-like_C"/>
</dbReference>
<dbReference type="PANTHER" id="PTHR43065">
    <property type="entry name" value="SENSOR HISTIDINE KINASE"/>
    <property type="match status" value="1"/>
</dbReference>
<dbReference type="SUPFAM" id="SSF55874">
    <property type="entry name" value="ATPase domain of HSP90 chaperone/DNA topoisomerase II/histidine kinase"/>
    <property type="match status" value="1"/>
</dbReference>
<dbReference type="SMART" id="SM00388">
    <property type="entry name" value="HisKA"/>
    <property type="match status" value="1"/>
</dbReference>
<evidence type="ECO:0000256" key="10">
    <source>
        <dbReference type="SAM" id="Phobius"/>
    </source>
</evidence>
<evidence type="ECO:0000256" key="3">
    <source>
        <dbReference type="ARBA" id="ARBA00012438"/>
    </source>
</evidence>
<dbReference type="Proteomes" id="UP000004671">
    <property type="component" value="Chromosome"/>
</dbReference>
<organism evidence="14 15">
    <name type="scientific">Caldithrix abyssi DSM 13497</name>
    <dbReference type="NCBI Taxonomy" id="880073"/>
    <lineage>
        <taxon>Bacteria</taxon>
        <taxon>Pseudomonadati</taxon>
        <taxon>Calditrichota</taxon>
        <taxon>Calditrichia</taxon>
        <taxon>Calditrichales</taxon>
        <taxon>Calditrichaceae</taxon>
        <taxon>Caldithrix</taxon>
    </lineage>
</organism>
<dbReference type="Gene3D" id="3.30.565.10">
    <property type="entry name" value="Histidine kinase-like ATPase, C-terminal domain"/>
    <property type="match status" value="1"/>
</dbReference>
<dbReference type="RefSeq" id="WP_006927953.1">
    <property type="nucleotide sequence ID" value="NZ_CM001402.1"/>
</dbReference>
<dbReference type="GO" id="GO:0005524">
    <property type="term" value="F:ATP binding"/>
    <property type="evidence" value="ECO:0007669"/>
    <property type="project" value="UniProtKB-KW"/>
</dbReference>
<evidence type="ECO:0000256" key="2">
    <source>
        <dbReference type="ARBA" id="ARBA00004370"/>
    </source>
</evidence>
<reference evidence="13 16" key="2">
    <citation type="submission" date="2016-11" db="EMBL/GenBank/DDBJ databases">
        <title>Genomic analysis of Caldithrix abyssi and proposal of a novel bacterial phylum Caldithrichaeota.</title>
        <authorList>
            <person name="Kublanov I."/>
            <person name="Sigalova O."/>
            <person name="Gavrilov S."/>
            <person name="Lebedinsky A."/>
            <person name="Ivanova N."/>
            <person name="Daum C."/>
            <person name="Reddy T."/>
            <person name="Klenk H.P."/>
            <person name="Goker M."/>
            <person name="Reva O."/>
            <person name="Miroshnichenko M."/>
            <person name="Kyprides N."/>
            <person name="Woyke T."/>
            <person name="Gelfand M."/>
        </authorList>
    </citation>
    <scope>NUCLEOTIDE SEQUENCE [LARGE SCALE GENOMIC DNA]</scope>
    <source>
        <strain evidence="13 16">LF13</strain>
    </source>
</reference>
<dbReference type="InterPro" id="IPR003660">
    <property type="entry name" value="HAMP_dom"/>
</dbReference>
<name>H1XY15_CALAY</name>
<sequence>MQRLKFRYRIIITITGIVLFVSFIGFHFFYSYFLAKIKDNYIDDMKMMLSLLQENYLYNLKSDGGKVLYSLMDNLVKTNKVDNVYLLDKDGVLVYPLPTKGENKSQINLELSKLINTDSKTETKIYELDRDVYRGLMLLQNNPSCYSCHDPSEKQLGYIVIDLDLASIHKNSEMFILFGRVFAILLILFILSSMRILHYRTIKYNLNRFKDTIARISKGDFSERVKIEDVEELGDLAQHFNFMIEKIHEMQVELSVCNQNKLKNAQKLASIGEMAASLAHEIKNPLMGITNAIEVIAREISDPEHKIILREIRYQAGRVNKAINDLLQYAKPIDLELEVENLNDLIKHNIYFYQKQFKENQIEFKLKLDYNLPLLKIDRKLMENVLTNLIQNAIQAIPQERPGRILIETKYIPVESIVQIIVEDNGIGISKEDYQKIFKPFYSTKQSGTGLGLAIIQRIIEQLDGRIEVESKVGHYTRFIITLPSRIIRIKKNEFRQRVLHGSY</sequence>
<dbReference type="InterPro" id="IPR005467">
    <property type="entry name" value="His_kinase_dom"/>
</dbReference>
<evidence type="ECO:0000256" key="1">
    <source>
        <dbReference type="ARBA" id="ARBA00000085"/>
    </source>
</evidence>
<keyword evidence="15" id="KW-1185">Reference proteome</keyword>
<dbReference type="Gene3D" id="3.30.450.290">
    <property type="match status" value="1"/>
</dbReference>
<keyword evidence="6" id="KW-0547">Nucleotide-binding</keyword>
<evidence type="ECO:0000313" key="15">
    <source>
        <dbReference type="Proteomes" id="UP000004671"/>
    </source>
</evidence>
<keyword evidence="4" id="KW-0597">Phosphoprotein</keyword>
<keyword evidence="8" id="KW-0067">ATP-binding</keyword>
<dbReference type="Gene3D" id="1.10.287.130">
    <property type="match status" value="1"/>
</dbReference>
<reference evidence="14 15" key="1">
    <citation type="submission" date="2011-09" db="EMBL/GenBank/DDBJ databases">
        <title>The permanent draft genome of Caldithrix abyssi DSM 13497.</title>
        <authorList>
            <consortium name="US DOE Joint Genome Institute (JGI-PGF)"/>
            <person name="Lucas S."/>
            <person name="Han J."/>
            <person name="Lapidus A."/>
            <person name="Bruce D."/>
            <person name="Goodwin L."/>
            <person name="Pitluck S."/>
            <person name="Peters L."/>
            <person name="Kyrpides N."/>
            <person name="Mavromatis K."/>
            <person name="Ivanova N."/>
            <person name="Mikhailova N."/>
            <person name="Chertkov O."/>
            <person name="Detter J.C."/>
            <person name="Tapia R."/>
            <person name="Han C."/>
            <person name="Land M."/>
            <person name="Hauser L."/>
            <person name="Markowitz V."/>
            <person name="Cheng J.-F."/>
            <person name="Hugenholtz P."/>
            <person name="Woyke T."/>
            <person name="Wu D."/>
            <person name="Spring S."/>
            <person name="Brambilla E."/>
            <person name="Klenk H.-P."/>
            <person name="Eisen J.A."/>
        </authorList>
    </citation>
    <scope>NUCLEOTIDE SEQUENCE [LARGE SCALE GENOMIC DNA]</scope>
    <source>
        <strain evidence="14 15">DSM 13497</strain>
    </source>
</reference>
<dbReference type="PANTHER" id="PTHR43065:SF10">
    <property type="entry name" value="PEROXIDE STRESS-ACTIVATED HISTIDINE KINASE MAK3"/>
    <property type="match status" value="1"/>
</dbReference>
<evidence type="ECO:0000256" key="6">
    <source>
        <dbReference type="ARBA" id="ARBA00022741"/>
    </source>
</evidence>
<comment type="subcellular location">
    <subcellularLocation>
        <location evidence="2">Membrane</location>
    </subcellularLocation>
</comment>
<dbReference type="SUPFAM" id="SSF158472">
    <property type="entry name" value="HAMP domain-like"/>
    <property type="match status" value="1"/>
</dbReference>
<proteinExistence type="predicted"/>
<dbReference type="Pfam" id="PF02518">
    <property type="entry name" value="HATPase_c"/>
    <property type="match status" value="1"/>
</dbReference>
<protein>
    <recommendedName>
        <fullName evidence="3">histidine kinase</fullName>
        <ecNumber evidence="3">2.7.13.3</ecNumber>
    </recommendedName>
</protein>
<dbReference type="AlphaFoldDB" id="H1XY15"/>
<dbReference type="EMBL" id="CP018099">
    <property type="protein sequence ID" value="APF20605.1"/>
    <property type="molecule type" value="Genomic_DNA"/>
</dbReference>
<evidence type="ECO:0000313" key="14">
    <source>
        <dbReference type="EMBL" id="EHO40890.1"/>
    </source>
</evidence>
<evidence type="ECO:0000256" key="9">
    <source>
        <dbReference type="ARBA" id="ARBA00023012"/>
    </source>
</evidence>
<dbReference type="Gene3D" id="6.10.340.10">
    <property type="match status" value="1"/>
</dbReference>
<dbReference type="CDD" id="cd06225">
    <property type="entry name" value="HAMP"/>
    <property type="match status" value="1"/>
</dbReference>
<dbReference type="InParanoid" id="H1XY15"/>
<dbReference type="GO" id="GO:0000155">
    <property type="term" value="F:phosphorelay sensor kinase activity"/>
    <property type="evidence" value="ECO:0007669"/>
    <property type="project" value="InterPro"/>
</dbReference>
<dbReference type="SMART" id="SM00387">
    <property type="entry name" value="HATPase_c"/>
    <property type="match status" value="1"/>
</dbReference>
<dbReference type="InterPro" id="IPR003661">
    <property type="entry name" value="HisK_dim/P_dom"/>
</dbReference>
<dbReference type="Proteomes" id="UP000183868">
    <property type="component" value="Chromosome"/>
</dbReference>
<gene>
    <name evidence="13" type="ORF">Cabys_3860</name>
    <name evidence="14" type="ORF">Calab_1264</name>
</gene>
<dbReference type="HOGENOM" id="CLU_000445_89_29_0"/>
<feature type="transmembrane region" description="Helical" evidence="10">
    <location>
        <begin position="174"/>
        <end position="197"/>
    </location>
</feature>
<keyword evidence="10" id="KW-0812">Transmembrane</keyword>
<feature type="transmembrane region" description="Helical" evidence="10">
    <location>
        <begin position="12"/>
        <end position="35"/>
    </location>
</feature>
<evidence type="ECO:0000259" key="11">
    <source>
        <dbReference type="PROSITE" id="PS50109"/>
    </source>
</evidence>
<dbReference type="Pfam" id="PF00512">
    <property type="entry name" value="HisKA"/>
    <property type="match status" value="1"/>
</dbReference>
<keyword evidence="5" id="KW-0808">Transferase</keyword>
<keyword evidence="10" id="KW-0472">Membrane</keyword>
<evidence type="ECO:0000256" key="8">
    <source>
        <dbReference type="ARBA" id="ARBA00022840"/>
    </source>
</evidence>
<dbReference type="InterPro" id="IPR003594">
    <property type="entry name" value="HATPase_dom"/>
</dbReference>
<feature type="domain" description="Histidine kinase" evidence="11">
    <location>
        <begin position="277"/>
        <end position="487"/>
    </location>
</feature>
<keyword evidence="10" id="KW-1133">Transmembrane helix</keyword>
<evidence type="ECO:0000259" key="12">
    <source>
        <dbReference type="PROSITE" id="PS50885"/>
    </source>
</evidence>
<dbReference type="STRING" id="880073.Cabys_3860"/>
<evidence type="ECO:0000256" key="4">
    <source>
        <dbReference type="ARBA" id="ARBA00022553"/>
    </source>
</evidence>
<dbReference type="SUPFAM" id="SSF47384">
    <property type="entry name" value="Homodimeric domain of signal transducing histidine kinase"/>
    <property type="match status" value="1"/>
</dbReference>
<keyword evidence="7 14" id="KW-0418">Kinase</keyword>